<dbReference type="EMBL" id="CM023472">
    <property type="protein sequence ID" value="KAH7960586.1"/>
    <property type="molecule type" value="Genomic_DNA"/>
</dbReference>
<keyword evidence="2" id="KW-1185">Reference proteome</keyword>
<reference evidence="1" key="1">
    <citation type="submission" date="2020-05" db="EMBL/GenBank/DDBJ databases">
        <title>Large-scale comparative analyses of tick genomes elucidate their genetic diversity and vector capacities.</title>
        <authorList>
            <person name="Jia N."/>
            <person name="Wang J."/>
            <person name="Shi W."/>
            <person name="Du L."/>
            <person name="Sun Y."/>
            <person name="Zhan W."/>
            <person name="Jiang J."/>
            <person name="Wang Q."/>
            <person name="Zhang B."/>
            <person name="Ji P."/>
            <person name="Sakyi L.B."/>
            <person name="Cui X."/>
            <person name="Yuan T."/>
            <person name="Jiang B."/>
            <person name="Yang W."/>
            <person name="Lam T.T.-Y."/>
            <person name="Chang Q."/>
            <person name="Ding S."/>
            <person name="Wang X."/>
            <person name="Zhu J."/>
            <person name="Ruan X."/>
            <person name="Zhao L."/>
            <person name="Wei J."/>
            <person name="Que T."/>
            <person name="Du C."/>
            <person name="Cheng J."/>
            <person name="Dai P."/>
            <person name="Han X."/>
            <person name="Huang E."/>
            <person name="Gao Y."/>
            <person name="Liu J."/>
            <person name="Shao H."/>
            <person name="Ye R."/>
            <person name="Li L."/>
            <person name="Wei W."/>
            <person name="Wang X."/>
            <person name="Wang C."/>
            <person name="Yang T."/>
            <person name="Huo Q."/>
            <person name="Li W."/>
            <person name="Guo W."/>
            <person name="Chen H."/>
            <person name="Zhou L."/>
            <person name="Ni X."/>
            <person name="Tian J."/>
            <person name="Zhou Y."/>
            <person name="Sheng Y."/>
            <person name="Liu T."/>
            <person name="Pan Y."/>
            <person name="Xia L."/>
            <person name="Li J."/>
            <person name="Zhao F."/>
            <person name="Cao W."/>
        </authorList>
    </citation>
    <scope>NUCLEOTIDE SEQUENCE</scope>
    <source>
        <strain evidence="1">Dsil-2018</strain>
    </source>
</reference>
<dbReference type="Proteomes" id="UP000821865">
    <property type="component" value="Chromosome 3"/>
</dbReference>
<organism evidence="1 2">
    <name type="scientific">Dermacentor silvarum</name>
    <name type="common">Tick</name>
    <dbReference type="NCBI Taxonomy" id="543639"/>
    <lineage>
        <taxon>Eukaryota</taxon>
        <taxon>Metazoa</taxon>
        <taxon>Ecdysozoa</taxon>
        <taxon>Arthropoda</taxon>
        <taxon>Chelicerata</taxon>
        <taxon>Arachnida</taxon>
        <taxon>Acari</taxon>
        <taxon>Parasitiformes</taxon>
        <taxon>Ixodida</taxon>
        <taxon>Ixodoidea</taxon>
        <taxon>Ixodidae</taxon>
        <taxon>Rhipicephalinae</taxon>
        <taxon>Dermacentor</taxon>
    </lineage>
</organism>
<proteinExistence type="predicted"/>
<protein>
    <submittedName>
        <fullName evidence="1">Uncharacterized protein</fullName>
    </submittedName>
</protein>
<gene>
    <name evidence="1" type="ORF">HPB49_021364</name>
</gene>
<name>A0ACB8D8A7_DERSI</name>
<comment type="caution">
    <text evidence="1">The sequence shown here is derived from an EMBL/GenBank/DDBJ whole genome shotgun (WGS) entry which is preliminary data.</text>
</comment>
<sequence length="505" mass="54513">MAFRRLRREAVASTGKDAAEPQSAIHSIELYPGEKAMEALRNWQPPVRGGTPASPESMEAESPPMQQGSGCLTSCMLVACLASCAAGTTLGYASTAAQSIEVQPWYTLERRSPDNRWFADMLLLVAAPSALTTGLLLDTVGNRMTLLLASFGLLASWITLLFCSNTVSLFVARIMSGIFLGALSSCVGMHVADICPSRRRAFFLGLVEVTRNAGILMAYVLGYCCSWEVQAGLCVLPPLLIMCLQNRVLNSPQWLMRNGRLRDATHALYRLYGTNVPPEFTVRAARDIKNTWDSMPAYTRLALGVLVQLVPCLSCVQLLLLRAVQVMEALVADKKAAKLAALWMLGGHVVLSAGFASVTWLAGRRHLLLLSAVMTAMCVAVLRPLDHLAFSVWSLEESPGETNWSGVRAVGLLLASYSIGLCHVPALLVAELLPGRVRTVGVAGAWTGRWLLAFLFVHLDGWVLTAARYSGSLPFCAVLLAAAVAVFALVPETEGRTLVAIQKEL</sequence>
<accession>A0ACB8D8A7</accession>
<evidence type="ECO:0000313" key="2">
    <source>
        <dbReference type="Proteomes" id="UP000821865"/>
    </source>
</evidence>
<evidence type="ECO:0000313" key="1">
    <source>
        <dbReference type="EMBL" id="KAH7960586.1"/>
    </source>
</evidence>